<keyword evidence="5 7" id="KW-1133">Transmembrane helix</keyword>
<dbReference type="CDD" id="cd06173">
    <property type="entry name" value="MFS_MefA_like"/>
    <property type="match status" value="1"/>
</dbReference>
<feature type="transmembrane region" description="Helical" evidence="7">
    <location>
        <begin position="88"/>
        <end position="117"/>
    </location>
</feature>
<dbReference type="Gene3D" id="1.20.1250.20">
    <property type="entry name" value="MFS general substrate transporter like domains"/>
    <property type="match status" value="1"/>
</dbReference>
<accession>A0A853FYL3</accession>
<evidence type="ECO:0000256" key="3">
    <source>
        <dbReference type="ARBA" id="ARBA00022475"/>
    </source>
</evidence>
<feature type="transmembrane region" description="Helical" evidence="7">
    <location>
        <begin position="257"/>
        <end position="277"/>
    </location>
</feature>
<dbReference type="Pfam" id="PF05977">
    <property type="entry name" value="MFS_3"/>
    <property type="match status" value="1"/>
</dbReference>
<dbReference type="PROSITE" id="PS50850">
    <property type="entry name" value="MFS"/>
    <property type="match status" value="1"/>
</dbReference>
<evidence type="ECO:0000313" key="9">
    <source>
        <dbReference type="EMBL" id="NYT47930.1"/>
    </source>
</evidence>
<dbReference type="InterPro" id="IPR036259">
    <property type="entry name" value="MFS_trans_sf"/>
</dbReference>
<keyword evidence="6 7" id="KW-0472">Membrane</keyword>
<dbReference type="InterPro" id="IPR010290">
    <property type="entry name" value="TM_effector"/>
</dbReference>
<feature type="transmembrane region" description="Helical" evidence="7">
    <location>
        <begin position="20"/>
        <end position="41"/>
    </location>
</feature>
<sequence length="542" mass="58774">MPKRASAVAPFRHATFRSLWTATLASNLGGLIQAVGAGWLMATISASNDMVALVQAATTLPIMIFSLASGALADNFDRRSIMLVAQSLMMLVSLALAVFAFTGLLSPWLLLAFTFLIGCGTALHNPSWQASMGDIVPREDLPAAVTLNSMGFNLMRSVGPAVGGMIVAVAGAAAAFAVNAVSYIALIRALAVWKPEKAPRMLPREPFGTAISAGLRYVAMSPNLLKVLFRSFMFGLAGISVLALLPLVARDLVEGGAFTYGILLGSFGVGAIGGALLNGHIRESWRNEAIVRASFLGFAVSVALLGISRNFWFSCLALLPAGACWVMALSLFNVTVQLSTPRWVVGRALALYQTATFGGMAAGSWLWGVVAEAYGTDQGLIVSGIVLVVGALIGLRYALPEFGTLNLDPLDRFSEPALRLDLRSRSGPIMIMIDYEIAQQDVGTFLEAMADRRRIRIRDGARQWSLLRNLENPRIWTETYHVPTWVEYVRHHQRRTKADAAVVDRLQALHRGPEPPRVHRMIERQTVPVRDDMPLKDIPEMH</sequence>
<gene>
    <name evidence="9" type="ORF">H0A72_01260</name>
</gene>
<feature type="transmembrane region" description="Helical" evidence="7">
    <location>
        <begin position="311"/>
        <end position="332"/>
    </location>
</feature>
<dbReference type="PANTHER" id="PTHR23513:SF11">
    <property type="entry name" value="STAPHYLOFERRIN A TRANSPORTER"/>
    <property type="match status" value="1"/>
</dbReference>
<feature type="domain" description="Major facilitator superfamily (MFS) profile" evidence="8">
    <location>
        <begin position="15"/>
        <end position="402"/>
    </location>
</feature>
<feature type="transmembrane region" description="Helical" evidence="7">
    <location>
        <begin position="227"/>
        <end position="245"/>
    </location>
</feature>
<comment type="subcellular location">
    <subcellularLocation>
        <location evidence="1">Cell membrane</location>
        <topology evidence="1">Multi-pass membrane protein</topology>
    </subcellularLocation>
</comment>
<feature type="transmembrane region" description="Helical" evidence="7">
    <location>
        <begin position="379"/>
        <end position="399"/>
    </location>
</feature>
<feature type="transmembrane region" description="Helical" evidence="7">
    <location>
        <begin position="344"/>
        <end position="367"/>
    </location>
</feature>
<dbReference type="EMBL" id="JACCEM010000001">
    <property type="protein sequence ID" value="NYT47930.1"/>
    <property type="molecule type" value="Genomic_DNA"/>
</dbReference>
<feature type="transmembrane region" description="Helical" evidence="7">
    <location>
        <begin position="289"/>
        <end position="305"/>
    </location>
</feature>
<dbReference type="GO" id="GO:0022857">
    <property type="term" value="F:transmembrane transporter activity"/>
    <property type="evidence" value="ECO:0007669"/>
    <property type="project" value="InterPro"/>
</dbReference>
<keyword evidence="3" id="KW-1003">Cell membrane</keyword>
<evidence type="ECO:0000256" key="2">
    <source>
        <dbReference type="ARBA" id="ARBA00022448"/>
    </source>
</evidence>
<dbReference type="PANTHER" id="PTHR23513">
    <property type="entry name" value="INTEGRAL MEMBRANE EFFLUX PROTEIN-RELATED"/>
    <property type="match status" value="1"/>
</dbReference>
<proteinExistence type="predicted"/>
<feature type="transmembrane region" description="Helical" evidence="7">
    <location>
        <begin position="53"/>
        <end position="76"/>
    </location>
</feature>
<dbReference type="GO" id="GO:0005886">
    <property type="term" value="C:plasma membrane"/>
    <property type="evidence" value="ECO:0007669"/>
    <property type="project" value="UniProtKB-SubCell"/>
</dbReference>
<dbReference type="SUPFAM" id="SSF103473">
    <property type="entry name" value="MFS general substrate transporter"/>
    <property type="match status" value="1"/>
</dbReference>
<evidence type="ECO:0000259" key="8">
    <source>
        <dbReference type="PROSITE" id="PS50850"/>
    </source>
</evidence>
<evidence type="ECO:0000256" key="4">
    <source>
        <dbReference type="ARBA" id="ARBA00022692"/>
    </source>
</evidence>
<evidence type="ECO:0000256" key="6">
    <source>
        <dbReference type="ARBA" id="ARBA00023136"/>
    </source>
</evidence>
<comment type="caution">
    <text evidence="9">The sequence shown here is derived from an EMBL/GenBank/DDBJ whole genome shotgun (WGS) entry which is preliminary data.</text>
</comment>
<evidence type="ECO:0000256" key="5">
    <source>
        <dbReference type="ARBA" id="ARBA00022989"/>
    </source>
</evidence>
<dbReference type="RefSeq" id="WP_180153083.1">
    <property type="nucleotide sequence ID" value="NZ_JACCEM010000001.1"/>
</dbReference>
<dbReference type="InterPro" id="IPR020846">
    <property type="entry name" value="MFS_dom"/>
</dbReference>
<keyword evidence="2" id="KW-0813">Transport</keyword>
<keyword evidence="10" id="KW-1185">Reference proteome</keyword>
<evidence type="ECO:0000256" key="1">
    <source>
        <dbReference type="ARBA" id="ARBA00004651"/>
    </source>
</evidence>
<keyword evidence="4 7" id="KW-0812">Transmembrane</keyword>
<dbReference type="Proteomes" id="UP000559809">
    <property type="component" value="Unassembled WGS sequence"/>
</dbReference>
<protein>
    <submittedName>
        <fullName evidence="9">MFS transporter</fullName>
    </submittedName>
</protein>
<name>A0A853FYL3_9BURK</name>
<evidence type="ECO:0000256" key="7">
    <source>
        <dbReference type="SAM" id="Phobius"/>
    </source>
</evidence>
<feature type="transmembrane region" description="Helical" evidence="7">
    <location>
        <begin position="162"/>
        <end position="191"/>
    </location>
</feature>
<evidence type="ECO:0000313" key="10">
    <source>
        <dbReference type="Proteomes" id="UP000559809"/>
    </source>
</evidence>
<reference evidence="9 10" key="1">
    <citation type="submission" date="2020-07" db="EMBL/GenBank/DDBJ databases">
        <title>Taxonomic revisions and descriptions of new bacterial species based on genomic comparisons in the high-G+C-content subgroup of the family Alcaligenaceae.</title>
        <authorList>
            <person name="Szabo A."/>
            <person name="Felfoldi T."/>
        </authorList>
    </citation>
    <scope>NUCLEOTIDE SEQUENCE [LARGE SCALE GENOMIC DNA]</scope>
    <source>
        <strain evidence="9 10">LMG 24012</strain>
    </source>
</reference>
<dbReference type="AlphaFoldDB" id="A0A853FYL3"/>
<organism evidence="9 10">
    <name type="scientific">Parapusillimonas granuli</name>
    <dbReference type="NCBI Taxonomy" id="380911"/>
    <lineage>
        <taxon>Bacteria</taxon>
        <taxon>Pseudomonadati</taxon>
        <taxon>Pseudomonadota</taxon>
        <taxon>Betaproteobacteria</taxon>
        <taxon>Burkholderiales</taxon>
        <taxon>Alcaligenaceae</taxon>
        <taxon>Parapusillimonas</taxon>
    </lineage>
</organism>